<dbReference type="EMBL" id="MGDI01000001">
    <property type="protein sequence ID" value="OGL55441.1"/>
    <property type="molecule type" value="Genomic_DNA"/>
</dbReference>
<dbReference type="SUPFAM" id="SSF48695">
    <property type="entry name" value="Multiheme cytochromes"/>
    <property type="match status" value="1"/>
</dbReference>
<evidence type="ECO:0000313" key="3">
    <source>
        <dbReference type="EMBL" id="OGL55441.1"/>
    </source>
</evidence>
<dbReference type="InterPro" id="IPR023155">
    <property type="entry name" value="Cyt_c-552/4"/>
</dbReference>
<dbReference type="InterPro" id="IPR036280">
    <property type="entry name" value="Multihaem_cyt_sf"/>
</dbReference>
<proteinExistence type="predicted"/>
<dbReference type="Proteomes" id="UP000178082">
    <property type="component" value="Unassembled WGS sequence"/>
</dbReference>
<evidence type="ECO:0000259" key="2">
    <source>
        <dbReference type="Pfam" id="PF13435"/>
    </source>
</evidence>
<reference evidence="3 4" key="1">
    <citation type="journal article" date="2016" name="Nat. Commun.">
        <title>Thousands of microbial genomes shed light on interconnected biogeochemical processes in an aquifer system.</title>
        <authorList>
            <person name="Anantharaman K."/>
            <person name="Brown C.T."/>
            <person name="Hug L.A."/>
            <person name="Sharon I."/>
            <person name="Castelle C.J."/>
            <person name="Probst A.J."/>
            <person name="Thomas B.C."/>
            <person name="Singh A."/>
            <person name="Wilkins M.J."/>
            <person name="Karaoz U."/>
            <person name="Brodie E.L."/>
            <person name="Williams K.H."/>
            <person name="Hubbard S.S."/>
            <person name="Banfield J.F."/>
        </authorList>
    </citation>
    <scope>NUCLEOTIDE SEQUENCE [LARGE SCALE GENOMIC DNA]</scope>
</reference>
<dbReference type="Gene3D" id="1.10.1130.10">
    <property type="entry name" value="Flavocytochrome C3, Chain A"/>
    <property type="match status" value="1"/>
</dbReference>
<dbReference type="InterPro" id="IPR051829">
    <property type="entry name" value="Multiheme_Cytochr_ET"/>
</dbReference>
<evidence type="ECO:0000256" key="1">
    <source>
        <dbReference type="ARBA" id="ARBA00022729"/>
    </source>
</evidence>
<sequence>MRKRTALVFVFIFFSLILISKVPGEETKYNYMGVFKCKTCHANVKLGGTEHQVWEKSAHSKAYQTLASEKAKAKAKERGIDDPQKSEKCYKCHVTGYGVDKSRFDKKFKIEDGIQCEECHGPGEGYYPRFVMQKRDESIKKGLIIPDEKVCVKCHNEESPFYKKFNFKEFFAKMDHKGLGTSKVGGGSKK</sequence>
<dbReference type="AlphaFoldDB" id="A0A1F7SNU0"/>
<evidence type="ECO:0000313" key="4">
    <source>
        <dbReference type="Proteomes" id="UP000178082"/>
    </source>
</evidence>
<accession>A0A1F7SNU0</accession>
<feature type="domain" description="Cytochrome c-552/4" evidence="2">
    <location>
        <begin position="36"/>
        <end position="121"/>
    </location>
</feature>
<dbReference type="STRING" id="1817883.A3G31_01350"/>
<name>A0A1F7SNU0_9BACT</name>
<gene>
    <name evidence="3" type="ORF">A3G31_01350</name>
</gene>
<organism evidence="3 4">
    <name type="scientific">Candidatus Schekmanbacteria bacterium RIFCSPLOWO2_12_FULL_38_15</name>
    <dbReference type="NCBI Taxonomy" id="1817883"/>
    <lineage>
        <taxon>Bacteria</taxon>
        <taxon>Candidatus Schekmaniibacteriota</taxon>
    </lineage>
</organism>
<dbReference type="PANTHER" id="PTHR35038">
    <property type="entry name" value="DISSIMILATORY SULFITE REDUCTASE SIRA"/>
    <property type="match status" value="1"/>
</dbReference>
<keyword evidence="1" id="KW-0732">Signal</keyword>
<comment type="caution">
    <text evidence="3">The sequence shown here is derived from an EMBL/GenBank/DDBJ whole genome shotgun (WGS) entry which is preliminary data.</text>
</comment>
<protein>
    <recommendedName>
        <fullName evidence="2">Cytochrome c-552/4 domain-containing protein</fullName>
    </recommendedName>
</protein>
<dbReference type="Pfam" id="PF13435">
    <property type="entry name" value="Cytochrome_C554"/>
    <property type="match status" value="1"/>
</dbReference>